<feature type="compositionally biased region" description="Acidic residues" evidence="1">
    <location>
        <begin position="1"/>
        <end position="15"/>
    </location>
</feature>
<feature type="compositionally biased region" description="Pro residues" evidence="1">
    <location>
        <begin position="151"/>
        <end position="160"/>
    </location>
</feature>
<name>A0AA38NIX9_9AGAR</name>
<feature type="region of interest" description="Disordered" evidence="1">
    <location>
        <begin position="1"/>
        <end position="166"/>
    </location>
</feature>
<keyword evidence="3" id="KW-1185">Reference proteome</keyword>
<evidence type="ECO:0000313" key="2">
    <source>
        <dbReference type="EMBL" id="KAJ3779869.1"/>
    </source>
</evidence>
<feature type="compositionally biased region" description="Basic residues" evidence="1">
    <location>
        <begin position="111"/>
        <end position="122"/>
    </location>
</feature>
<organism evidence="2 3">
    <name type="scientific">Lentinula aff. detonsa</name>
    <dbReference type="NCBI Taxonomy" id="2804958"/>
    <lineage>
        <taxon>Eukaryota</taxon>
        <taxon>Fungi</taxon>
        <taxon>Dikarya</taxon>
        <taxon>Basidiomycota</taxon>
        <taxon>Agaricomycotina</taxon>
        <taxon>Agaricomycetes</taxon>
        <taxon>Agaricomycetidae</taxon>
        <taxon>Agaricales</taxon>
        <taxon>Marasmiineae</taxon>
        <taxon>Omphalotaceae</taxon>
        <taxon>Lentinula</taxon>
    </lineage>
</organism>
<dbReference type="Proteomes" id="UP001163798">
    <property type="component" value="Unassembled WGS sequence"/>
</dbReference>
<feature type="non-terminal residue" evidence="2">
    <location>
        <position position="1"/>
    </location>
</feature>
<dbReference type="EMBL" id="MU794115">
    <property type="protein sequence ID" value="KAJ3779869.1"/>
    <property type="molecule type" value="Genomic_DNA"/>
</dbReference>
<reference evidence="2" key="1">
    <citation type="submission" date="2022-08" db="EMBL/GenBank/DDBJ databases">
        <authorList>
            <consortium name="DOE Joint Genome Institute"/>
            <person name="Min B."/>
            <person name="Riley R."/>
            <person name="Sierra-Patev S."/>
            <person name="Naranjo-Ortiz M."/>
            <person name="Looney B."/>
            <person name="Konkel Z."/>
            <person name="Slot J.C."/>
            <person name="Sakamoto Y."/>
            <person name="Steenwyk J.L."/>
            <person name="Rokas A."/>
            <person name="Carro J."/>
            <person name="Camarero S."/>
            <person name="Ferreira P."/>
            <person name="Molpeceres G."/>
            <person name="Ruiz-Duenas F.J."/>
            <person name="Serrano A."/>
            <person name="Henrissat B."/>
            <person name="Drula E."/>
            <person name="Hughes K.W."/>
            <person name="Mata J.L."/>
            <person name="Ishikawa N.K."/>
            <person name="Vargas-Isla R."/>
            <person name="Ushijima S."/>
            <person name="Smith C.A."/>
            <person name="Ahrendt S."/>
            <person name="Andreopoulos W."/>
            <person name="He G."/>
            <person name="Labutti K."/>
            <person name="Lipzen A."/>
            <person name="Ng V."/>
            <person name="Sandor L."/>
            <person name="Barry K."/>
            <person name="Martinez A.T."/>
            <person name="Xiao Y."/>
            <person name="Gibbons J.G."/>
            <person name="Terashima K."/>
            <person name="Hibbett D.S."/>
            <person name="Grigoriev I.V."/>
        </authorList>
    </citation>
    <scope>NUCLEOTIDE SEQUENCE</scope>
    <source>
        <strain evidence="2">TFB10291</strain>
    </source>
</reference>
<evidence type="ECO:0000256" key="1">
    <source>
        <dbReference type="SAM" id="MobiDB-lite"/>
    </source>
</evidence>
<gene>
    <name evidence="2" type="ORF">GGU10DRAFT_381609</name>
</gene>
<proteinExistence type="predicted"/>
<comment type="caution">
    <text evidence="2">The sequence shown here is derived from an EMBL/GenBank/DDBJ whole genome shotgun (WGS) entry which is preliminary data.</text>
</comment>
<feature type="compositionally biased region" description="Polar residues" evidence="1">
    <location>
        <begin position="35"/>
        <end position="57"/>
    </location>
</feature>
<sequence>LREVEDINLDPDADLNLDPYAKEDLKPQSEPLHHVTSQRLNIASGTNKTSQSNTQVTVPIPQSPPKPSPSVDNAPKPHVDSFSDSDSSDAPSIHTPARTYNWHAWQISRTRASKKRRRKMRKTSPSPTPTRRRQKDTQAPVHHPSSTLPSKPSPPIPPIPVQSQPSDETLLDSLQWFTSNKDWTIQAGRLGLKIRDQDTEGPEFVKHCKALLEDTIGRWNPPVPSPSLMKQAWQVLLLKDRAMLGALISLMKVISLIENTPNFPPVDLQSWAHLRIWFNSAVSILQNSRPPNI</sequence>
<evidence type="ECO:0000313" key="3">
    <source>
        <dbReference type="Proteomes" id="UP001163798"/>
    </source>
</evidence>
<accession>A0AA38NIX9</accession>
<dbReference type="AlphaFoldDB" id="A0AA38NIX9"/>
<protein>
    <submittedName>
        <fullName evidence="2">Uncharacterized protein</fullName>
    </submittedName>
</protein>
<feature type="compositionally biased region" description="Basic and acidic residues" evidence="1">
    <location>
        <begin position="20"/>
        <end position="33"/>
    </location>
</feature>